<evidence type="ECO:0000313" key="5">
    <source>
        <dbReference type="Proteomes" id="UP000002512"/>
    </source>
</evidence>
<keyword evidence="2" id="KW-0812">Transmembrane</keyword>
<keyword evidence="5" id="KW-1185">Reference proteome</keyword>
<keyword evidence="1" id="KW-0175">Coiled coil</keyword>
<feature type="transmembrane region" description="Helical" evidence="2">
    <location>
        <begin position="467"/>
        <end position="487"/>
    </location>
</feature>
<dbReference type="PATRIC" id="fig|210007.7.peg.169"/>
<dbReference type="AlphaFoldDB" id="Q8DW77"/>
<protein>
    <submittedName>
        <fullName evidence="4">Uncharacterized protein</fullName>
    </submittedName>
</protein>
<evidence type="ECO:0000256" key="3">
    <source>
        <dbReference type="SAM" id="SignalP"/>
    </source>
</evidence>
<dbReference type="RefSeq" id="WP_002310787.1">
    <property type="nucleotide sequence ID" value="NC_004350.2"/>
</dbReference>
<feature type="transmembrane region" description="Helical" evidence="2">
    <location>
        <begin position="253"/>
        <end position="275"/>
    </location>
</feature>
<evidence type="ECO:0000313" key="4">
    <source>
        <dbReference type="EMBL" id="AAN57970.1"/>
    </source>
</evidence>
<sequence>MHYLKRFFCLGLPFLLLISFVQPITADSIASNGSSLNGNSQADIGPDNSQYQTPAQKEIQGVQAKSKQKEAKKEKKVADTLTADEDYQKASKADDRLQKYYKKENPSEVEMQKAIKDYNTIEKFLHDKSNEKKYKDSTKWQSLSANFESYNTKISAVKDGVKAITEAQKKYEKAMTSKDPADLAILTSYFYGEDGWFGVKDIFPKAVNSLIQGIFFLGKMIYLLVVIILEAVFSTNFYAFLDKAVELSGNAFNHIMDAYGVYIFMATGLLGVLEFARKGKIPLKLFQFFLIWLVALFLYQPSNFNTDVDHSEITASYNLSKVVKIVDVVSSELSGQAIKGLGLLDGQKQNSQSSAPVSTADGFQALRKTIFKEMVLEPFYSLNFSADFIQNSTSDDLDTAVNKLISTKGTSDNVKNFAESKDYKGQTTLNWSAIGVKFLVALAALAKAIILGGALVILGLVSVVFKYLVLIIIAMSMLLFFVALLPKLDYVLGNTLKKIVQYAFVGGLGLFGVTLFIWINSLIGVAADSFSGGVYYWSALLEGIIWFLIYLFRGSIASLFSKGGMRLHDLTSAAQFRLNKFYRPSHFEADREGLKRQLERSQVKEMLPVNQRQPSRFRTLLRASRAGTEQLYDRLRYGVGSNPQKRYIQQNRAERRRNFKQMLQDRKEALQDHAANLMTFAQPRAFIHDLAGDEDTPIQRHVSERSQRQVERLSRKQVDEQAYMEDLRAMKRLKGQRSFKDMSAKQERRAVKNFKQEVYLRKHGVIDMDTVRRDRINRHLDRVENRRERLRRTQLRQQEKIKQSLFQT</sequence>
<dbReference type="STRING" id="210007.SMU_197c"/>
<dbReference type="Proteomes" id="UP000002512">
    <property type="component" value="Chromosome"/>
</dbReference>
<feature type="transmembrane region" description="Helical" evidence="2">
    <location>
        <begin position="438"/>
        <end position="461"/>
    </location>
</feature>
<accession>Q8DW77</accession>
<dbReference type="OrthoDB" id="2237776at2"/>
<feature type="transmembrane region" description="Helical" evidence="2">
    <location>
        <begin position="281"/>
        <end position="299"/>
    </location>
</feature>
<evidence type="ECO:0000256" key="2">
    <source>
        <dbReference type="SAM" id="Phobius"/>
    </source>
</evidence>
<keyword evidence="2" id="KW-1133">Transmembrane helix</keyword>
<dbReference type="HOGENOM" id="CLU_372937_0_0_9"/>
<gene>
    <name evidence="4" type="ordered locus">SMU_197c</name>
</gene>
<dbReference type="EMBL" id="AE014133">
    <property type="protein sequence ID" value="AAN57970.1"/>
    <property type="molecule type" value="Genomic_DNA"/>
</dbReference>
<proteinExistence type="predicted"/>
<evidence type="ECO:0000256" key="1">
    <source>
        <dbReference type="SAM" id="Coils"/>
    </source>
</evidence>
<keyword evidence="3" id="KW-0732">Signal</keyword>
<feature type="transmembrane region" description="Helical" evidence="2">
    <location>
        <begin position="534"/>
        <end position="552"/>
    </location>
</feature>
<dbReference type="eggNOG" id="COG5644">
    <property type="taxonomic scope" value="Bacteria"/>
</dbReference>
<dbReference type="KEGG" id="smu:SMU_197c"/>
<feature type="signal peptide" evidence="3">
    <location>
        <begin position="1"/>
        <end position="26"/>
    </location>
</feature>
<name>Q8DW77_STRMU</name>
<feature type="transmembrane region" description="Helical" evidence="2">
    <location>
        <begin position="220"/>
        <end position="241"/>
    </location>
</feature>
<organism evidence="4 5">
    <name type="scientific">Streptococcus mutans serotype c (strain ATCC 700610 / UA159)</name>
    <dbReference type="NCBI Taxonomy" id="210007"/>
    <lineage>
        <taxon>Bacteria</taxon>
        <taxon>Bacillati</taxon>
        <taxon>Bacillota</taxon>
        <taxon>Bacilli</taxon>
        <taxon>Lactobacillales</taxon>
        <taxon>Streptococcaceae</taxon>
        <taxon>Streptococcus</taxon>
    </lineage>
</organism>
<feature type="chain" id="PRO_5004304528" evidence="3">
    <location>
        <begin position="27"/>
        <end position="808"/>
    </location>
</feature>
<keyword evidence="2" id="KW-0472">Membrane</keyword>
<reference evidence="4 5" key="1">
    <citation type="journal article" date="2002" name="Proc. Natl. Acad. Sci. U.S.A.">
        <title>Genome sequence of Streptococcus mutans UA159, a cariogenic dental pathogen.</title>
        <authorList>
            <person name="Ajdic D."/>
            <person name="McShan W.M."/>
            <person name="McLaughlin R.E."/>
            <person name="Savic G."/>
            <person name="Chang J."/>
            <person name="Carson M.B."/>
            <person name="Primeaux C."/>
            <person name="Tian R."/>
            <person name="Kenton S."/>
            <person name="Jia H."/>
            <person name="Lin S."/>
            <person name="Qian Y."/>
            <person name="Li S."/>
            <person name="Zhu H."/>
            <person name="Najar F."/>
            <person name="Lai H."/>
            <person name="White J."/>
            <person name="Roe B.A."/>
            <person name="Ferretti J.J."/>
        </authorList>
    </citation>
    <scope>NUCLEOTIDE SEQUENCE [LARGE SCALE GENOMIC DNA]</scope>
    <source>
        <strain evidence="5">ATCC 700610 / UA159</strain>
    </source>
</reference>
<feature type="coiled-coil region" evidence="1">
    <location>
        <begin position="773"/>
        <end position="800"/>
    </location>
</feature>
<feature type="transmembrane region" description="Helical" evidence="2">
    <location>
        <begin position="499"/>
        <end position="519"/>
    </location>
</feature>